<keyword evidence="3" id="KW-0472">Membrane</keyword>
<name>A0A1V9YFN0_9STRA</name>
<sequence>MPFTGLVDGDICTPNPFQYSKRALLHRGTLSFRHPLVEASFYRFCFVVMLHIGAMVALVLVMYDDSTTRGLTDLYFMDCSTLCCFTAIAVIAFVASSWYYLSMEVWLEYSFYTIAVLALGGVISTIVQIQGWICVKLRQKLKKLREAKLGEQTERDATAAQLACATRVGVYSEVVQSVFVIQREALAKDELIRQKLCDAGYRILEQTLLNLTAEKAAIYYHEKLNFRDMETKRTARNSTTPRDTTSKQLTPRDKTPRNEVASPRDKTPRHQGDWTPEAELPQDAINALSSGPIVVLVLEKHNGVKDLLDLVGSSDASQWSSTPTTLRAQFGKNQQHIGIRCSKYASNVLDERDFLLGILYSSVCIHFMSKANSTSRCDTKGEQTDGNNSREAKVSLDALMDFLFPPKVQHLNSTGRLFVFSLYGPLDSKSRLRSGEKGLHGVTDLELNTMSQSIEREDILSVYGMIGLSRDEEEEVLRQADKYLKIIPRYTRRDVEEIFSHIPRDEDGKMRIMEERLQRVLCMKEKLSTRLAAPIISKYRKSLSSSSMTAKYYVAPPSMFLKDAGLNGSENAVLISRLLNCHSFQICHLNEGNSPDLTQNVRLLRQDVRQNKVDWNSNHAYVKNE</sequence>
<feature type="transmembrane region" description="Helical" evidence="3">
    <location>
        <begin position="41"/>
        <end position="63"/>
    </location>
</feature>
<proteinExistence type="inferred from homology"/>
<dbReference type="SUPFAM" id="SSF54919">
    <property type="entry name" value="Nucleoside diphosphate kinase, NDK"/>
    <property type="match status" value="1"/>
</dbReference>
<dbReference type="OrthoDB" id="771136at2759"/>
<dbReference type="Pfam" id="PF00334">
    <property type="entry name" value="NDK"/>
    <property type="match status" value="1"/>
</dbReference>
<dbReference type="STRING" id="74557.A0A1V9YFN0"/>
<feature type="transmembrane region" description="Helical" evidence="3">
    <location>
        <begin position="75"/>
        <end position="99"/>
    </location>
</feature>
<feature type="domain" description="Nucleoside diphosphate kinase-like" evidence="4">
    <location>
        <begin position="181"/>
        <end position="363"/>
    </location>
</feature>
<keyword evidence="5" id="KW-0645">Protease</keyword>
<dbReference type="EMBL" id="JNBS01003967">
    <property type="protein sequence ID" value="OQR84516.1"/>
    <property type="molecule type" value="Genomic_DNA"/>
</dbReference>
<evidence type="ECO:0000256" key="2">
    <source>
        <dbReference type="SAM" id="MobiDB-lite"/>
    </source>
</evidence>
<feature type="transmembrane region" description="Helical" evidence="3">
    <location>
        <begin position="111"/>
        <end position="135"/>
    </location>
</feature>
<feature type="compositionally biased region" description="Polar residues" evidence="2">
    <location>
        <begin position="236"/>
        <end position="249"/>
    </location>
</feature>
<keyword evidence="3" id="KW-0812">Transmembrane</keyword>
<evidence type="ECO:0000313" key="5">
    <source>
        <dbReference type="EMBL" id="OQR84516.1"/>
    </source>
</evidence>
<dbReference type="GO" id="GO:0006508">
    <property type="term" value="P:proteolysis"/>
    <property type="evidence" value="ECO:0007669"/>
    <property type="project" value="UniProtKB-KW"/>
</dbReference>
<dbReference type="AlphaFoldDB" id="A0A1V9YFN0"/>
<dbReference type="Proteomes" id="UP000243217">
    <property type="component" value="Unassembled WGS sequence"/>
</dbReference>
<reference evidence="5 6" key="1">
    <citation type="journal article" date="2014" name="Genome Biol. Evol.">
        <title>The secreted proteins of Achlya hypogyna and Thraustotheca clavata identify the ancestral oomycete secretome and reveal gene acquisitions by horizontal gene transfer.</title>
        <authorList>
            <person name="Misner I."/>
            <person name="Blouin N."/>
            <person name="Leonard G."/>
            <person name="Richards T.A."/>
            <person name="Lane C.E."/>
        </authorList>
    </citation>
    <scope>NUCLEOTIDE SEQUENCE [LARGE SCALE GENOMIC DNA]</scope>
    <source>
        <strain evidence="5 6">ATCC 34112</strain>
    </source>
</reference>
<protein>
    <submittedName>
        <fullName evidence="5">Aspartyl protease family A01A</fullName>
    </submittedName>
</protein>
<dbReference type="InterPro" id="IPR036850">
    <property type="entry name" value="NDK-like_dom_sf"/>
</dbReference>
<evidence type="ECO:0000259" key="4">
    <source>
        <dbReference type="SMART" id="SM00562"/>
    </source>
</evidence>
<feature type="compositionally biased region" description="Basic and acidic residues" evidence="2">
    <location>
        <begin position="250"/>
        <end position="272"/>
    </location>
</feature>
<keyword evidence="5" id="KW-0378">Hydrolase</keyword>
<gene>
    <name evidence="5" type="ORF">THRCLA_10822</name>
</gene>
<keyword evidence="3" id="KW-1133">Transmembrane helix</keyword>
<comment type="caution">
    <text evidence="1">Lacks conserved residue(s) required for the propagation of feature annotation.</text>
</comment>
<evidence type="ECO:0000256" key="1">
    <source>
        <dbReference type="PROSITE-ProRule" id="PRU00706"/>
    </source>
</evidence>
<dbReference type="Gene3D" id="3.30.70.141">
    <property type="entry name" value="Nucleoside diphosphate kinase-like domain"/>
    <property type="match status" value="1"/>
</dbReference>
<accession>A0A1V9YFN0</accession>
<comment type="caution">
    <text evidence="5">The sequence shown here is derived from an EMBL/GenBank/DDBJ whole genome shotgun (WGS) entry which is preliminary data.</text>
</comment>
<evidence type="ECO:0000256" key="3">
    <source>
        <dbReference type="SAM" id="Phobius"/>
    </source>
</evidence>
<dbReference type="GO" id="GO:0008233">
    <property type="term" value="F:peptidase activity"/>
    <property type="evidence" value="ECO:0007669"/>
    <property type="project" value="UniProtKB-KW"/>
</dbReference>
<dbReference type="SMART" id="SM00562">
    <property type="entry name" value="NDK"/>
    <property type="match status" value="1"/>
</dbReference>
<dbReference type="PROSITE" id="PS51374">
    <property type="entry name" value="NDPK_LIKE"/>
    <property type="match status" value="1"/>
</dbReference>
<dbReference type="InterPro" id="IPR034907">
    <property type="entry name" value="NDK-like_dom"/>
</dbReference>
<organism evidence="5 6">
    <name type="scientific">Thraustotheca clavata</name>
    <dbReference type="NCBI Taxonomy" id="74557"/>
    <lineage>
        <taxon>Eukaryota</taxon>
        <taxon>Sar</taxon>
        <taxon>Stramenopiles</taxon>
        <taxon>Oomycota</taxon>
        <taxon>Saprolegniomycetes</taxon>
        <taxon>Saprolegniales</taxon>
        <taxon>Achlyaceae</taxon>
        <taxon>Thraustotheca</taxon>
    </lineage>
</organism>
<feature type="region of interest" description="Disordered" evidence="2">
    <location>
        <begin position="230"/>
        <end position="279"/>
    </location>
</feature>
<keyword evidence="6" id="KW-1185">Reference proteome</keyword>
<evidence type="ECO:0000313" key="6">
    <source>
        <dbReference type="Proteomes" id="UP000243217"/>
    </source>
</evidence>
<comment type="similarity">
    <text evidence="1">Belongs to the NDK family.</text>
</comment>